<reference evidence="8" key="1">
    <citation type="journal article" date="2019" name="Int. J. Syst. Evol. Microbiol.">
        <title>The Global Catalogue of Microorganisms (GCM) 10K type strain sequencing project: providing services to taxonomists for standard genome sequencing and annotation.</title>
        <authorList>
            <consortium name="The Broad Institute Genomics Platform"/>
            <consortium name="The Broad Institute Genome Sequencing Center for Infectious Disease"/>
            <person name="Wu L."/>
            <person name="Ma J."/>
        </authorList>
    </citation>
    <scope>NUCLEOTIDE SEQUENCE [LARGE SCALE GENOMIC DNA]</scope>
    <source>
        <strain evidence="8">JCM 15933</strain>
    </source>
</reference>
<sequence>MAGLALGAATALGLARFAYGLLVPAMRTDLGWSLAQVGAVTTANGIGYLVGALVTAPLARLLTLTGAFRWGMVGCVGALGVTAVSSSYPALLAARLAAGAAGALVFVTGIGIASRLATAVGSATPIGVYVAGSGAGIVLGGATVPSLLDRHSERWPLAWLGLAVTAAVATVISWRAARTDPRDDGENTEVAVRRRAQVRPLWRFAAAYTLFAAGYITYITFLSTYLAEHRWSATQTSLTWTILGLAVLAGPHLWSRPAAAWPHARTLATLLTTVSAAAAAPLLTPAPAMLIGSAAAYGAAFLSVPAAITALVRDTTTHADRMPTLAAFTALFAAGQTVGPWVAGWLADRTTSGATLAWTALLCAIAAVLAASHSPRHADR</sequence>
<feature type="transmembrane region" description="Helical" evidence="5">
    <location>
        <begin position="324"/>
        <end position="347"/>
    </location>
</feature>
<feature type="transmembrane region" description="Helical" evidence="5">
    <location>
        <begin position="92"/>
        <end position="114"/>
    </location>
</feature>
<feature type="transmembrane region" description="Helical" evidence="5">
    <location>
        <begin position="353"/>
        <end position="371"/>
    </location>
</feature>
<protein>
    <submittedName>
        <fullName evidence="7">YbfB/YjiJ family MFS transporter</fullName>
    </submittedName>
</protein>
<dbReference type="Pfam" id="PF06779">
    <property type="entry name" value="MFS_4"/>
    <property type="match status" value="1"/>
</dbReference>
<evidence type="ECO:0000256" key="5">
    <source>
        <dbReference type="SAM" id="Phobius"/>
    </source>
</evidence>
<dbReference type="EMBL" id="BAAAQD010000078">
    <property type="protein sequence ID" value="GAA1578597.1"/>
    <property type="molecule type" value="Genomic_DNA"/>
</dbReference>
<feature type="domain" description="Major facilitator superfamily (MFS) profile" evidence="6">
    <location>
        <begin position="1"/>
        <end position="378"/>
    </location>
</feature>
<name>A0ABP4PHD4_9ACTN</name>
<feature type="transmembrane region" description="Helical" evidence="5">
    <location>
        <begin position="126"/>
        <end position="144"/>
    </location>
</feature>
<feature type="transmembrane region" description="Helical" evidence="5">
    <location>
        <begin position="67"/>
        <end position="86"/>
    </location>
</feature>
<evidence type="ECO:0000313" key="8">
    <source>
        <dbReference type="Proteomes" id="UP001501470"/>
    </source>
</evidence>
<comment type="caution">
    <text evidence="7">The sequence shown here is derived from an EMBL/GenBank/DDBJ whole genome shotgun (WGS) entry which is preliminary data.</text>
</comment>
<keyword evidence="4 5" id="KW-0472">Membrane</keyword>
<dbReference type="PROSITE" id="PS50850">
    <property type="entry name" value="MFS"/>
    <property type="match status" value="1"/>
</dbReference>
<evidence type="ECO:0000256" key="2">
    <source>
        <dbReference type="ARBA" id="ARBA00022692"/>
    </source>
</evidence>
<dbReference type="RefSeq" id="WP_344516029.1">
    <property type="nucleotide sequence ID" value="NZ_BAAAQD010000078.1"/>
</dbReference>
<evidence type="ECO:0000256" key="1">
    <source>
        <dbReference type="ARBA" id="ARBA00004651"/>
    </source>
</evidence>
<feature type="transmembrane region" description="Helical" evidence="5">
    <location>
        <begin position="30"/>
        <end position="55"/>
    </location>
</feature>
<dbReference type="PANTHER" id="PTHR23537">
    <property type="match status" value="1"/>
</dbReference>
<dbReference type="Gene3D" id="1.20.1250.20">
    <property type="entry name" value="MFS general substrate transporter like domains"/>
    <property type="match status" value="2"/>
</dbReference>
<dbReference type="PANTHER" id="PTHR23537:SF1">
    <property type="entry name" value="SUGAR TRANSPORTER"/>
    <property type="match status" value="1"/>
</dbReference>
<dbReference type="InterPro" id="IPR010645">
    <property type="entry name" value="MFS_4"/>
</dbReference>
<dbReference type="Proteomes" id="UP001501470">
    <property type="component" value="Unassembled WGS sequence"/>
</dbReference>
<feature type="transmembrane region" description="Helical" evidence="5">
    <location>
        <begin position="290"/>
        <end position="312"/>
    </location>
</feature>
<accession>A0ABP4PHD4</accession>
<dbReference type="InterPro" id="IPR020846">
    <property type="entry name" value="MFS_dom"/>
</dbReference>
<organism evidence="7 8">
    <name type="scientific">Dactylosporangium maewongense</name>
    <dbReference type="NCBI Taxonomy" id="634393"/>
    <lineage>
        <taxon>Bacteria</taxon>
        <taxon>Bacillati</taxon>
        <taxon>Actinomycetota</taxon>
        <taxon>Actinomycetes</taxon>
        <taxon>Micromonosporales</taxon>
        <taxon>Micromonosporaceae</taxon>
        <taxon>Dactylosporangium</taxon>
    </lineage>
</organism>
<evidence type="ECO:0000313" key="7">
    <source>
        <dbReference type="EMBL" id="GAA1578597.1"/>
    </source>
</evidence>
<dbReference type="InterPro" id="IPR036259">
    <property type="entry name" value="MFS_trans_sf"/>
</dbReference>
<dbReference type="SUPFAM" id="SSF103473">
    <property type="entry name" value="MFS general substrate transporter"/>
    <property type="match status" value="1"/>
</dbReference>
<comment type="subcellular location">
    <subcellularLocation>
        <location evidence="1">Cell membrane</location>
        <topology evidence="1">Multi-pass membrane protein</topology>
    </subcellularLocation>
</comment>
<feature type="transmembrane region" description="Helical" evidence="5">
    <location>
        <begin position="156"/>
        <end position="174"/>
    </location>
</feature>
<gene>
    <name evidence="7" type="ORF">GCM10009827_120200</name>
</gene>
<proteinExistence type="predicted"/>
<keyword evidence="2 5" id="KW-0812">Transmembrane</keyword>
<evidence type="ECO:0000259" key="6">
    <source>
        <dbReference type="PROSITE" id="PS50850"/>
    </source>
</evidence>
<evidence type="ECO:0000256" key="4">
    <source>
        <dbReference type="ARBA" id="ARBA00023136"/>
    </source>
</evidence>
<keyword evidence="8" id="KW-1185">Reference proteome</keyword>
<keyword evidence="3 5" id="KW-1133">Transmembrane helix</keyword>
<feature type="transmembrane region" description="Helical" evidence="5">
    <location>
        <begin position="237"/>
        <end position="254"/>
    </location>
</feature>
<feature type="transmembrane region" description="Helical" evidence="5">
    <location>
        <begin position="201"/>
        <end position="225"/>
    </location>
</feature>
<evidence type="ECO:0000256" key="3">
    <source>
        <dbReference type="ARBA" id="ARBA00022989"/>
    </source>
</evidence>